<sequence length="538" mass="59285">MRSTLLLVIATLSCTAIFCQTADIILTNGKIFTSNTTQLYAEAIAIKGNRVVGVGSTQTINKLRKPTTKVIDLKGKTVVPGFNDAHYHHEPYTLGYNIPFPQDGSEPSWQQLKDSIAAAIRQQPKGTFINATMGNDVGTDTSINRWVLDQLAPDHPLMINAYWGHVTYFNTAAIKVFGISETEPDQKGGFFGRFPGTQKLDGRAYENACNYLRLKRPTSQQLFLASLNDLGKQALFFGVTSIQNMCTGASPQQFIATLQKQSLPIRLRLIQWGKMNQDGSLALPSKNLSPKIKELPMVNVSGTKWMLDGTPIERSAWYSVDYKDQPGWKGRLNFTKAETRSILDELESRRDQPMFHAVGDSTIDFLLNELGEKPGTWSVRRVRFEHGDGLLPASYAAAEKLQIIVVQNPTHFSIAGLLNQRYTPKLLQNAAPMKSLLQAGIPVALGSDGPLNPYLNIMFACMHPFRPAEALTVGQAVIAYTKTSAYAEMQDDKGMLAPGQLADLVVLSQDIFTIPLPQLPATNSVLTMVNGKIVLNKL</sequence>
<dbReference type="Proteomes" id="UP000321513">
    <property type="component" value="Unassembled WGS sequence"/>
</dbReference>
<dbReference type="InterPro" id="IPR013108">
    <property type="entry name" value="Amidohydro_3"/>
</dbReference>
<protein>
    <recommendedName>
        <fullName evidence="2">Amidohydrolase 3 domain-containing protein</fullName>
    </recommendedName>
</protein>
<dbReference type="EMBL" id="BJYT01000016">
    <property type="protein sequence ID" value="GEO11083.1"/>
    <property type="molecule type" value="Genomic_DNA"/>
</dbReference>
<reference evidence="3 4" key="1">
    <citation type="submission" date="2019-07" db="EMBL/GenBank/DDBJ databases">
        <title>Whole genome shotgun sequence of Segetibacter aerophilus NBRC 106135.</title>
        <authorList>
            <person name="Hosoyama A."/>
            <person name="Uohara A."/>
            <person name="Ohji S."/>
            <person name="Ichikawa N."/>
        </authorList>
    </citation>
    <scope>NUCLEOTIDE SEQUENCE [LARGE SCALE GENOMIC DNA]</scope>
    <source>
        <strain evidence="3 4">NBRC 106135</strain>
    </source>
</reference>
<comment type="caution">
    <text evidence="3">The sequence shown here is derived from an EMBL/GenBank/DDBJ whole genome shotgun (WGS) entry which is preliminary data.</text>
</comment>
<dbReference type="PANTHER" id="PTHR22642:SF2">
    <property type="entry name" value="PROTEIN LONG AFTER FAR-RED 3"/>
    <property type="match status" value="1"/>
</dbReference>
<dbReference type="SUPFAM" id="SSF51338">
    <property type="entry name" value="Composite domain of metallo-dependent hydrolases"/>
    <property type="match status" value="1"/>
</dbReference>
<dbReference type="PANTHER" id="PTHR22642">
    <property type="entry name" value="IMIDAZOLONEPROPIONASE"/>
    <property type="match status" value="1"/>
</dbReference>
<dbReference type="RefSeq" id="WP_147205197.1">
    <property type="nucleotide sequence ID" value="NZ_BJYT01000016.1"/>
</dbReference>
<evidence type="ECO:0000259" key="2">
    <source>
        <dbReference type="Pfam" id="PF07969"/>
    </source>
</evidence>
<evidence type="ECO:0000313" key="4">
    <source>
        <dbReference type="Proteomes" id="UP000321513"/>
    </source>
</evidence>
<proteinExistence type="predicted"/>
<feature type="signal peptide" evidence="1">
    <location>
        <begin position="1"/>
        <end position="21"/>
    </location>
</feature>
<name>A0A512BGJ3_9BACT</name>
<dbReference type="OrthoDB" id="9767366at2"/>
<dbReference type="Gene3D" id="2.30.40.10">
    <property type="entry name" value="Urease, subunit C, domain 1"/>
    <property type="match status" value="1"/>
</dbReference>
<accession>A0A512BGJ3</accession>
<evidence type="ECO:0000313" key="3">
    <source>
        <dbReference type="EMBL" id="GEO11083.1"/>
    </source>
</evidence>
<dbReference type="InterPro" id="IPR011059">
    <property type="entry name" value="Metal-dep_hydrolase_composite"/>
</dbReference>
<dbReference type="AlphaFoldDB" id="A0A512BGJ3"/>
<dbReference type="Gene3D" id="3.10.310.70">
    <property type="match status" value="1"/>
</dbReference>
<keyword evidence="4" id="KW-1185">Reference proteome</keyword>
<dbReference type="SUPFAM" id="SSF51556">
    <property type="entry name" value="Metallo-dependent hydrolases"/>
    <property type="match status" value="1"/>
</dbReference>
<dbReference type="InterPro" id="IPR032466">
    <property type="entry name" value="Metal_Hydrolase"/>
</dbReference>
<gene>
    <name evidence="3" type="ORF">SAE01_35790</name>
</gene>
<feature type="chain" id="PRO_5021731090" description="Amidohydrolase 3 domain-containing protein" evidence="1">
    <location>
        <begin position="22"/>
        <end position="538"/>
    </location>
</feature>
<evidence type="ECO:0000256" key="1">
    <source>
        <dbReference type="SAM" id="SignalP"/>
    </source>
</evidence>
<keyword evidence="1" id="KW-0732">Signal</keyword>
<feature type="domain" description="Amidohydrolase 3" evidence="2">
    <location>
        <begin position="69"/>
        <end position="534"/>
    </location>
</feature>
<organism evidence="3 4">
    <name type="scientific">Segetibacter aerophilus</name>
    <dbReference type="NCBI Taxonomy" id="670293"/>
    <lineage>
        <taxon>Bacteria</taxon>
        <taxon>Pseudomonadati</taxon>
        <taxon>Bacteroidota</taxon>
        <taxon>Chitinophagia</taxon>
        <taxon>Chitinophagales</taxon>
        <taxon>Chitinophagaceae</taxon>
        <taxon>Segetibacter</taxon>
    </lineage>
</organism>
<dbReference type="Gene3D" id="3.20.20.140">
    <property type="entry name" value="Metal-dependent hydrolases"/>
    <property type="match status" value="1"/>
</dbReference>
<dbReference type="GO" id="GO:0016810">
    <property type="term" value="F:hydrolase activity, acting on carbon-nitrogen (but not peptide) bonds"/>
    <property type="evidence" value="ECO:0007669"/>
    <property type="project" value="InterPro"/>
</dbReference>
<dbReference type="Pfam" id="PF07969">
    <property type="entry name" value="Amidohydro_3"/>
    <property type="match status" value="1"/>
</dbReference>